<protein>
    <submittedName>
        <fullName evidence="1">13892_t:CDS:1</fullName>
    </submittedName>
</protein>
<evidence type="ECO:0000313" key="2">
    <source>
        <dbReference type="Proteomes" id="UP000789375"/>
    </source>
</evidence>
<name>A0A9N9I3I1_FUNMO</name>
<organism evidence="1 2">
    <name type="scientific">Funneliformis mosseae</name>
    <name type="common">Endomycorrhizal fungus</name>
    <name type="synonym">Glomus mosseae</name>
    <dbReference type="NCBI Taxonomy" id="27381"/>
    <lineage>
        <taxon>Eukaryota</taxon>
        <taxon>Fungi</taxon>
        <taxon>Fungi incertae sedis</taxon>
        <taxon>Mucoromycota</taxon>
        <taxon>Glomeromycotina</taxon>
        <taxon>Glomeromycetes</taxon>
        <taxon>Glomerales</taxon>
        <taxon>Glomeraceae</taxon>
        <taxon>Funneliformis</taxon>
    </lineage>
</organism>
<gene>
    <name evidence="1" type="ORF">FMOSSE_LOCUS14768</name>
</gene>
<sequence length="48" mass="5745">HYRKVPFTREIEKEYAVINPSIIPTFFPALRIFDHILKRDNTCLLSLK</sequence>
<comment type="caution">
    <text evidence="1">The sequence shown here is derived from an EMBL/GenBank/DDBJ whole genome shotgun (WGS) entry which is preliminary data.</text>
</comment>
<feature type="non-terminal residue" evidence="1">
    <location>
        <position position="1"/>
    </location>
</feature>
<evidence type="ECO:0000313" key="1">
    <source>
        <dbReference type="EMBL" id="CAG8717822.1"/>
    </source>
</evidence>
<keyword evidence="2" id="KW-1185">Reference proteome</keyword>
<dbReference type="AlphaFoldDB" id="A0A9N9I3I1"/>
<accession>A0A9N9I3I1</accession>
<reference evidence="1" key="1">
    <citation type="submission" date="2021-06" db="EMBL/GenBank/DDBJ databases">
        <authorList>
            <person name="Kallberg Y."/>
            <person name="Tangrot J."/>
            <person name="Rosling A."/>
        </authorList>
    </citation>
    <scope>NUCLEOTIDE SEQUENCE</scope>
    <source>
        <strain evidence="1">87-6 pot B 2015</strain>
    </source>
</reference>
<proteinExistence type="predicted"/>
<dbReference type="EMBL" id="CAJVPP010012492">
    <property type="protein sequence ID" value="CAG8717822.1"/>
    <property type="molecule type" value="Genomic_DNA"/>
</dbReference>
<dbReference type="Proteomes" id="UP000789375">
    <property type="component" value="Unassembled WGS sequence"/>
</dbReference>